<dbReference type="GO" id="GO:0006886">
    <property type="term" value="P:intracellular protein transport"/>
    <property type="evidence" value="ECO:0007669"/>
    <property type="project" value="InterPro"/>
</dbReference>
<keyword evidence="7" id="KW-0256">Endoplasmic reticulum</keyword>
<dbReference type="InterPro" id="IPR006896">
    <property type="entry name" value="Sec23/24_trunk_dom"/>
</dbReference>
<dbReference type="PANTHER" id="PTHR13803">
    <property type="entry name" value="SEC24-RELATED PROTEIN"/>
    <property type="match status" value="1"/>
</dbReference>
<dbReference type="InterPro" id="IPR006900">
    <property type="entry name" value="Sec23/24_helical_dom"/>
</dbReference>
<dbReference type="Pfam" id="PF04815">
    <property type="entry name" value="Sec23_helical"/>
    <property type="match status" value="1"/>
</dbReference>
<dbReference type="GO" id="GO:0030127">
    <property type="term" value="C:COPII vesicle coat"/>
    <property type="evidence" value="ECO:0007669"/>
    <property type="project" value="InterPro"/>
</dbReference>
<feature type="domain" description="Sec23/Sec24 helical" evidence="17">
    <location>
        <begin position="671"/>
        <end position="773"/>
    </location>
</feature>
<dbReference type="InterPro" id="IPR029006">
    <property type="entry name" value="ADF-H/Gelsolin-like_dom_sf"/>
</dbReference>
<evidence type="ECO:0000256" key="8">
    <source>
        <dbReference type="ARBA" id="ARBA00022892"/>
    </source>
</evidence>
<dbReference type="InterPro" id="IPR036180">
    <property type="entry name" value="Gelsolin-like_dom_sf"/>
</dbReference>
<evidence type="ECO:0000256" key="10">
    <source>
        <dbReference type="ARBA" id="ARBA00023034"/>
    </source>
</evidence>
<dbReference type="Pfam" id="PF04811">
    <property type="entry name" value="Sec23_trunk"/>
    <property type="match status" value="1"/>
</dbReference>
<dbReference type="Pfam" id="PF04810">
    <property type="entry name" value="zf-Sec23_Sec24"/>
    <property type="match status" value="1"/>
</dbReference>
<comment type="function">
    <text evidence="12">Component of the coat protein complex II (COPII) which promotes the formation of transport vesicles from the endoplasmic reticulum (ER). The coat has two main functions, the physical deformation of the endoplasmic reticulum membrane into vesicles and the selection of cargo molecules.</text>
</comment>
<dbReference type="Proteomes" id="UP000094565">
    <property type="component" value="Chromosome 3"/>
</dbReference>
<dbReference type="InterPro" id="IPR036175">
    <property type="entry name" value="Sec23/24_helical_dom_sf"/>
</dbReference>
<evidence type="ECO:0000256" key="9">
    <source>
        <dbReference type="ARBA" id="ARBA00022927"/>
    </source>
</evidence>
<comment type="subcellular location">
    <subcellularLocation>
        <location evidence="3">Cytoplasm</location>
    </subcellularLocation>
    <subcellularLocation>
        <location evidence="2">Endoplasmic reticulum membrane</location>
        <topology evidence="2">Peripheral membrane protein</topology>
        <orientation evidence="2">Cytoplasmic side</orientation>
    </subcellularLocation>
    <subcellularLocation>
        <location evidence="1">Golgi apparatus membrane</location>
        <topology evidence="1">Peripheral membrane protein</topology>
        <orientation evidence="1">Cytoplasmic side</orientation>
    </subcellularLocation>
</comment>
<dbReference type="EMBL" id="CP014586">
    <property type="protein sequence ID" value="ANZ77023.1"/>
    <property type="molecule type" value="Genomic_DNA"/>
</dbReference>
<dbReference type="AlphaFoldDB" id="A0A1B2JGA3"/>
<feature type="region of interest" description="Disordered" evidence="13">
    <location>
        <begin position="1"/>
        <end position="72"/>
    </location>
</feature>
<evidence type="ECO:0000256" key="1">
    <source>
        <dbReference type="ARBA" id="ARBA00004255"/>
    </source>
</evidence>
<dbReference type="InterPro" id="IPR050550">
    <property type="entry name" value="SEC23_SEC24_subfamily"/>
</dbReference>
<dbReference type="InterPro" id="IPR041742">
    <property type="entry name" value="Sec24-like_trunk_dom"/>
</dbReference>
<dbReference type="Gene3D" id="2.60.40.1670">
    <property type="entry name" value="beta-sandwich domain of Sec23/24"/>
    <property type="match status" value="1"/>
</dbReference>
<dbReference type="SUPFAM" id="SSF53300">
    <property type="entry name" value="vWA-like"/>
    <property type="match status" value="1"/>
</dbReference>
<feature type="domain" description="Gelsolin-like" evidence="14">
    <location>
        <begin position="816"/>
        <end position="887"/>
    </location>
</feature>
<dbReference type="Pfam" id="PF08033">
    <property type="entry name" value="Sec23_BS"/>
    <property type="match status" value="1"/>
</dbReference>
<dbReference type="InterPro" id="IPR006895">
    <property type="entry name" value="Znf_Sec23_Sec24"/>
</dbReference>
<keyword evidence="11" id="KW-0472">Membrane</keyword>
<evidence type="ECO:0000256" key="7">
    <source>
        <dbReference type="ARBA" id="ARBA00022824"/>
    </source>
</evidence>
<organism evidence="19 20">
    <name type="scientific">Komagataella pastoris</name>
    <name type="common">Yeast</name>
    <name type="synonym">Pichia pastoris</name>
    <dbReference type="NCBI Taxonomy" id="4922"/>
    <lineage>
        <taxon>Eukaryota</taxon>
        <taxon>Fungi</taxon>
        <taxon>Dikarya</taxon>
        <taxon>Ascomycota</taxon>
        <taxon>Saccharomycotina</taxon>
        <taxon>Pichiomycetes</taxon>
        <taxon>Pichiales</taxon>
        <taxon>Pichiaceae</taxon>
        <taxon>Komagataella</taxon>
    </lineage>
</organism>
<dbReference type="GO" id="GO:0005789">
    <property type="term" value="C:endoplasmic reticulum membrane"/>
    <property type="evidence" value="ECO:0007669"/>
    <property type="project" value="UniProtKB-SubCell"/>
</dbReference>
<reference evidence="19 20" key="1">
    <citation type="submission" date="2016-02" db="EMBL/GenBank/DDBJ databases">
        <title>Comparative genomic and transcriptomic foundation for Pichia pastoris.</title>
        <authorList>
            <person name="Love K.R."/>
            <person name="Shah K.A."/>
            <person name="Whittaker C.A."/>
            <person name="Wu J."/>
            <person name="Bartlett M.C."/>
            <person name="Ma D."/>
            <person name="Leeson R.L."/>
            <person name="Priest M."/>
            <person name="Young S.K."/>
            <person name="Love J.C."/>
        </authorList>
    </citation>
    <scope>NUCLEOTIDE SEQUENCE [LARGE SCALE GENOMIC DNA]</scope>
    <source>
        <strain evidence="19 20">ATCC 28485</strain>
    </source>
</reference>
<protein>
    <submittedName>
        <fullName evidence="19">BA75_03939T0</fullName>
    </submittedName>
</protein>
<dbReference type="GO" id="GO:0008270">
    <property type="term" value="F:zinc ion binding"/>
    <property type="evidence" value="ECO:0007669"/>
    <property type="project" value="InterPro"/>
</dbReference>
<dbReference type="SUPFAM" id="SSF82754">
    <property type="entry name" value="C-terminal, gelsolin-like domain of Sec23/24"/>
    <property type="match status" value="1"/>
</dbReference>
<evidence type="ECO:0000259" key="17">
    <source>
        <dbReference type="Pfam" id="PF04815"/>
    </source>
</evidence>
<feature type="compositionally biased region" description="Low complexity" evidence="13">
    <location>
        <begin position="27"/>
        <end position="39"/>
    </location>
</feature>
<evidence type="ECO:0000256" key="4">
    <source>
        <dbReference type="ARBA" id="ARBA00008334"/>
    </source>
</evidence>
<feature type="domain" description="Sec23/Sec24 trunk" evidence="16">
    <location>
        <begin position="326"/>
        <end position="571"/>
    </location>
</feature>
<keyword evidence="9" id="KW-0653">Protein transport</keyword>
<evidence type="ECO:0000256" key="5">
    <source>
        <dbReference type="ARBA" id="ARBA00022448"/>
    </source>
</evidence>
<keyword evidence="5" id="KW-0813">Transport</keyword>
<gene>
    <name evidence="19" type="primary">SEC24</name>
    <name evidence="19" type="ORF">ATY40_BA7503939</name>
</gene>
<dbReference type="Gene3D" id="1.20.120.730">
    <property type="entry name" value="Sec23/Sec24 helical domain"/>
    <property type="match status" value="1"/>
</dbReference>
<comment type="similarity">
    <text evidence="4">Belongs to the SEC23/SEC24 family. SEC24 subfamily.</text>
</comment>
<evidence type="ECO:0000256" key="3">
    <source>
        <dbReference type="ARBA" id="ARBA00004496"/>
    </source>
</evidence>
<evidence type="ECO:0000313" key="19">
    <source>
        <dbReference type="EMBL" id="ANZ77023.1"/>
    </source>
</evidence>
<dbReference type="InterPro" id="IPR036174">
    <property type="entry name" value="Znf_Sec23_Sec24_sf"/>
</dbReference>
<feature type="domain" description="Sec23/Sec24 beta-sandwich" evidence="18">
    <location>
        <begin position="578"/>
        <end position="659"/>
    </location>
</feature>
<keyword evidence="20" id="KW-1185">Reference proteome</keyword>
<evidence type="ECO:0000259" key="15">
    <source>
        <dbReference type="Pfam" id="PF04810"/>
    </source>
</evidence>
<dbReference type="InterPro" id="IPR007123">
    <property type="entry name" value="Gelsolin-like_dom"/>
</dbReference>
<dbReference type="CDD" id="cd01479">
    <property type="entry name" value="Sec24-like"/>
    <property type="match status" value="1"/>
</dbReference>
<dbReference type="GO" id="GO:0090110">
    <property type="term" value="P:COPII-coated vesicle cargo loading"/>
    <property type="evidence" value="ECO:0007669"/>
    <property type="project" value="TreeGrafter"/>
</dbReference>
<evidence type="ECO:0000256" key="12">
    <source>
        <dbReference type="ARBA" id="ARBA00025471"/>
    </source>
</evidence>
<dbReference type="PANTHER" id="PTHR13803:SF39">
    <property type="entry name" value="SECRETORY 24AB, ISOFORM A"/>
    <property type="match status" value="1"/>
</dbReference>
<dbReference type="SUPFAM" id="SSF81995">
    <property type="entry name" value="beta-sandwich domain of Sec23/24"/>
    <property type="match status" value="1"/>
</dbReference>
<dbReference type="OrthoDB" id="49016at2759"/>
<dbReference type="GO" id="GO:0070971">
    <property type="term" value="C:endoplasmic reticulum exit site"/>
    <property type="evidence" value="ECO:0007669"/>
    <property type="project" value="TreeGrafter"/>
</dbReference>
<dbReference type="GO" id="GO:0000139">
    <property type="term" value="C:Golgi membrane"/>
    <property type="evidence" value="ECO:0007669"/>
    <property type="project" value="UniProtKB-SubCell"/>
</dbReference>
<dbReference type="Gene3D" id="3.40.20.10">
    <property type="entry name" value="Severin"/>
    <property type="match status" value="1"/>
</dbReference>
<name>A0A1B2JGA3_PICPA</name>
<dbReference type="InterPro" id="IPR036465">
    <property type="entry name" value="vWFA_dom_sf"/>
</dbReference>
<dbReference type="SUPFAM" id="SSF81811">
    <property type="entry name" value="Helical domain of Sec23/24"/>
    <property type="match status" value="1"/>
</dbReference>
<evidence type="ECO:0000313" key="20">
    <source>
        <dbReference type="Proteomes" id="UP000094565"/>
    </source>
</evidence>
<keyword evidence="10" id="KW-0333">Golgi apparatus</keyword>
<dbReference type="Gene3D" id="2.30.30.380">
    <property type="entry name" value="Zn-finger domain of Sec23/24"/>
    <property type="match status" value="1"/>
</dbReference>
<accession>A0A1B2JGA3</accession>
<evidence type="ECO:0000256" key="13">
    <source>
        <dbReference type="SAM" id="MobiDB-lite"/>
    </source>
</evidence>
<dbReference type="Gene3D" id="3.40.50.410">
    <property type="entry name" value="von Willebrand factor, type A domain"/>
    <property type="match status" value="1"/>
</dbReference>
<evidence type="ECO:0000256" key="6">
    <source>
        <dbReference type="ARBA" id="ARBA00022490"/>
    </source>
</evidence>
<dbReference type="SUPFAM" id="SSF82919">
    <property type="entry name" value="Zn-finger domain of Sec23/24"/>
    <property type="match status" value="1"/>
</dbReference>
<dbReference type="GO" id="GO:0000149">
    <property type="term" value="F:SNARE binding"/>
    <property type="evidence" value="ECO:0007669"/>
    <property type="project" value="TreeGrafter"/>
</dbReference>
<evidence type="ECO:0000259" key="16">
    <source>
        <dbReference type="Pfam" id="PF04811"/>
    </source>
</evidence>
<evidence type="ECO:0000259" key="18">
    <source>
        <dbReference type="Pfam" id="PF08033"/>
    </source>
</evidence>
<evidence type="ECO:0000256" key="11">
    <source>
        <dbReference type="ARBA" id="ARBA00023136"/>
    </source>
</evidence>
<feature type="domain" description="Zinc finger Sec23/Sec24-type" evidence="15">
    <location>
        <begin position="252"/>
        <end position="288"/>
    </location>
</feature>
<dbReference type="InterPro" id="IPR012990">
    <property type="entry name" value="Beta-sandwich_Sec23_24"/>
</dbReference>
<proteinExistence type="inferred from homology"/>
<evidence type="ECO:0000259" key="14">
    <source>
        <dbReference type="Pfam" id="PF00626"/>
    </source>
</evidence>
<evidence type="ECO:0000256" key="2">
    <source>
        <dbReference type="ARBA" id="ARBA00004397"/>
    </source>
</evidence>
<keyword evidence="8" id="KW-0931">ER-Golgi transport</keyword>
<dbReference type="Pfam" id="PF00626">
    <property type="entry name" value="Gelsolin"/>
    <property type="match status" value="1"/>
</dbReference>
<sequence length="961" mass="106080">MSGKRRAYPSMQYPATEPVAPGGSSGYGQQPGAQAYGQQFTPGAGIAGQQLPGATQPNLNGVGAPYGAPGGDQLAQGMSSLNIQPNQQPQSIHQFPSQQQGYINPGAGLGVPPTQAAGPYGVPAAVAPQQQQSAQLGYAGPPYGNAYDQQQLQQAAFPFNQLYTADLLKELPPPISDLELPPPPIVLPQGASLTGKPESNASPEYFRCTLNVIPNNNSLLKKSKLPLAVVVNPYQCLRDEDEPVPVVEDTLISRCRRCRSYINPLITFVDRNTKWRCNLCNLTNDVPSGFDFDKDTQQRVDRMARVELNYSVVEFVAPKEYMVRLPQPLVYLFVLDVSTHAIQNGYLATVARTILDSLDQIPNKDGRARVGFIGVDSSLHFFTIPQDSEDENDAQETSMLVVSDLDDVIVPAAENLLAPLQQSRQNIENLLNNFHSYFENNVNPNFALGPALKAGHRLINNIGGKMIVFTSTLPNKGIGALSIRDEEAHSGKAKESSALLSPNDSFYKSFAVECNKSQVTVDMFLASSSYQDVATLSNLPRYTAGQTHFYPAWTAAREEDITKLSKEISNHLSMNINLEAVLRVRGSAGLRMNAFYGNFFNRSSDLCSFPTFPRDQSYLIEISIDEHITKPLAAFQAAVLHTTSFGERRIRVMTLEVPIGKELNQIYASADQLAITNYFTHKAVEKALSSSLIDAREYLNRSLLDIFQVFKKELVAGNLGSSSPLQLCNNLKMLPLLLHSLTKYIAFRPGKVPSDHRAYALNLLASSPIQRLIKFIYPTIYSLHDMADECGLPEELEETYVNEAGEEVTEPIDGDIVLPEPINDTSTLLAPYGLYLIDSGTDLFLYVGGESVPQLLLDVFGVDNPGYIKYGKSELPELNNEFNERLRNVINRVREGKDRITYQNLQIVTGQSKQRTGVPDRIQDDLTPLRLWCFSHLVEDRVGGGTAYREYLNQIREKLSS</sequence>
<keyword evidence="6" id="KW-0963">Cytoplasm</keyword>